<dbReference type="Proteomes" id="UP000004217">
    <property type="component" value="Unassembled WGS sequence"/>
</dbReference>
<comment type="caution">
    <text evidence="2">The sequence shown here is derived from an EMBL/GenBank/DDBJ whole genome shotgun (WGS) entry which is preliminary data.</text>
</comment>
<evidence type="ECO:0000313" key="3">
    <source>
        <dbReference type="Proteomes" id="UP000004217"/>
    </source>
</evidence>
<accession>G2GLY5</accession>
<protein>
    <submittedName>
        <fullName evidence="2">Uncharacterized protein</fullName>
    </submittedName>
</protein>
<gene>
    <name evidence="2" type="ORF">SZN_32686</name>
</gene>
<dbReference type="EMBL" id="AGBF01000222">
    <property type="protein sequence ID" value="EGX55483.1"/>
    <property type="molecule type" value="Genomic_DNA"/>
</dbReference>
<name>G2GLY5_9ACTN</name>
<proteinExistence type="predicted"/>
<keyword evidence="3" id="KW-1185">Reference proteome</keyword>
<reference evidence="2 3" key="1">
    <citation type="submission" date="2011-08" db="EMBL/GenBank/DDBJ databases">
        <authorList>
            <person name="Lin Y."/>
            <person name="Hao X."/>
            <person name="Johnstone L."/>
            <person name="Miller S.J."/>
            <person name="Wei G."/>
            <person name="Rensing C."/>
        </authorList>
    </citation>
    <scope>NUCLEOTIDE SEQUENCE [LARGE SCALE GENOMIC DNA]</scope>
    <source>
        <strain evidence="2 3">K42</strain>
    </source>
</reference>
<evidence type="ECO:0000313" key="2">
    <source>
        <dbReference type="EMBL" id="EGX55483.1"/>
    </source>
</evidence>
<sequence length="45" mass="4964">MRSALQFGQVGHRPGVEQEMRPTVSLRALSERGDDLQQRCPAVVG</sequence>
<dbReference type="AlphaFoldDB" id="G2GLY5"/>
<organism evidence="2 3">
    <name type="scientific">Streptomyces zinciresistens K42</name>
    <dbReference type="NCBI Taxonomy" id="700597"/>
    <lineage>
        <taxon>Bacteria</taxon>
        <taxon>Bacillati</taxon>
        <taxon>Actinomycetota</taxon>
        <taxon>Actinomycetes</taxon>
        <taxon>Kitasatosporales</taxon>
        <taxon>Streptomycetaceae</taxon>
        <taxon>Streptomyces</taxon>
    </lineage>
</organism>
<feature type="region of interest" description="Disordered" evidence="1">
    <location>
        <begin position="1"/>
        <end position="22"/>
    </location>
</feature>
<evidence type="ECO:0000256" key="1">
    <source>
        <dbReference type="SAM" id="MobiDB-lite"/>
    </source>
</evidence>